<protein>
    <submittedName>
        <fullName evidence="1">Uncharacterized protein</fullName>
    </submittedName>
</protein>
<dbReference type="Proteomes" id="UP000614221">
    <property type="component" value="Unassembled WGS sequence"/>
</dbReference>
<name>A0A830F1U3_9EURY</name>
<organism evidence="1 2">
    <name type="scientific">Haloarcula sebkhae</name>
    <dbReference type="NCBI Taxonomy" id="932660"/>
    <lineage>
        <taxon>Archaea</taxon>
        <taxon>Methanobacteriati</taxon>
        <taxon>Methanobacteriota</taxon>
        <taxon>Stenosarchaea group</taxon>
        <taxon>Halobacteria</taxon>
        <taxon>Halobacteriales</taxon>
        <taxon>Haloarculaceae</taxon>
        <taxon>Haloarcula</taxon>
    </lineage>
</organism>
<comment type="caution">
    <text evidence="1">The sequence shown here is derived from an EMBL/GenBank/DDBJ whole genome shotgun (WGS) entry which is preliminary data.</text>
</comment>
<sequence>MFGYSGTRSAEYVVRENRHTYIHIGTVYPADTSFHRYFQSVWCGKIRLSDQRTLIRAIDNGEDGLCPLSCGQPDRDGFRFGETGGTWGGALAAGNRLRRSPAFEPSDGSILKLSKTKNWF</sequence>
<evidence type="ECO:0000313" key="2">
    <source>
        <dbReference type="Proteomes" id="UP000614221"/>
    </source>
</evidence>
<dbReference type="AlphaFoldDB" id="A0A830F1U3"/>
<evidence type="ECO:0000313" key="1">
    <source>
        <dbReference type="EMBL" id="GGK73236.1"/>
    </source>
</evidence>
<proteinExistence type="predicted"/>
<reference evidence="1" key="2">
    <citation type="submission" date="2020-09" db="EMBL/GenBank/DDBJ databases">
        <authorList>
            <person name="Sun Q."/>
            <person name="Ohkuma M."/>
        </authorList>
    </citation>
    <scope>NUCLEOTIDE SEQUENCE</scope>
    <source>
        <strain evidence="1">JCM 19018</strain>
    </source>
</reference>
<gene>
    <name evidence="1" type="ORF">GCM10009067_26870</name>
</gene>
<reference evidence="1" key="1">
    <citation type="journal article" date="2014" name="Int. J. Syst. Evol. Microbiol.">
        <title>Complete genome sequence of Corynebacterium casei LMG S-19264T (=DSM 44701T), isolated from a smear-ripened cheese.</title>
        <authorList>
            <consortium name="US DOE Joint Genome Institute (JGI-PGF)"/>
            <person name="Walter F."/>
            <person name="Albersmeier A."/>
            <person name="Kalinowski J."/>
            <person name="Ruckert C."/>
        </authorList>
    </citation>
    <scope>NUCLEOTIDE SEQUENCE</scope>
    <source>
        <strain evidence="1">JCM 19018</strain>
    </source>
</reference>
<accession>A0A830F1U3</accession>
<dbReference type="EMBL" id="BMPD01000004">
    <property type="protein sequence ID" value="GGK73236.1"/>
    <property type="molecule type" value="Genomic_DNA"/>
</dbReference>